<gene>
    <name evidence="6" type="ORF">BO97DRAFT_456473</name>
</gene>
<dbReference type="RefSeq" id="XP_025549464.1">
    <property type="nucleotide sequence ID" value="XM_025699171.1"/>
</dbReference>
<dbReference type="SUPFAM" id="SSF103473">
    <property type="entry name" value="MFS general substrate transporter"/>
    <property type="match status" value="1"/>
</dbReference>
<feature type="transmembrane region" description="Helical" evidence="5">
    <location>
        <begin position="137"/>
        <end position="154"/>
    </location>
</feature>
<evidence type="ECO:0000256" key="5">
    <source>
        <dbReference type="SAM" id="Phobius"/>
    </source>
</evidence>
<dbReference type="GO" id="GO:0022857">
    <property type="term" value="F:transmembrane transporter activity"/>
    <property type="evidence" value="ECO:0007669"/>
    <property type="project" value="TreeGrafter"/>
</dbReference>
<dbReference type="InterPro" id="IPR036259">
    <property type="entry name" value="MFS_trans_sf"/>
</dbReference>
<evidence type="ECO:0008006" key="8">
    <source>
        <dbReference type="Google" id="ProtNLM"/>
    </source>
</evidence>
<dbReference type="GO" id="GO:0016020">
    <property type="term" value="C:membrane"/>
    <property type="evidence" value="ECO:0007669"/>
    <property type="project" value="UniProtKB-SubCell"/>
</dbReference>
<feature type="transmembrane region" description="Helical" evidence="5">
    <location>
        <begin position="219"/>
        <end position="237"/>
    </location>
</feature>
<feature type="transmembrane region" description="Helical" evidence="5">
    <location>
        <begin position="46"/>
        <end position="66"/>
    </location>
</feature>
<evidence type="ECO:0000256" key="4">
    <source>
        <dbReference type="ARBA" id="ARBA00023136"/>
    </source>
</evidence>
<keyword evidence="2 5" id="KW-0812">Transmembrane</keyword>
<evidence type="ECO:0000256" key="3">
    <source>
        <dbReference type="ARBA" id="ARBA00022989"/>
    </source>
</evidence>
<proteinExistence type="predicted"/>
<dbReference type="Proteomes" id="UP000248961">
    <property type="component" value="Unassembled WGS sequence"/>
</dbReference>
<feature type="transmembrane region" description="Helical" evidence="5">
    <location>
        <begin position="300"/>
        <end position="333"/>
    </location>
</feature>
<dbReference type="GeneID" id="37203460"/>
<keyword evidence="7" id="KW-1185">Reference proteome</keyword>
<feature type="transmembrane region" description="Helical" evidence="5">
    <location>
        <begin position="72"/>
        <end position="97"/>
    </location>
</feature>
<name>A0A395HRC6_ASPHC</name>
<dbReference type="PANTHER" id="PTHR23507:SF1">
    <property type="entry name" value="FI18259P1-RELATED"/>
    <property type="match status" value="1"/>
</dbReference>
<evidence type="ECO:0000256" key="1">
    <source>
        <dbReference type="ARBA" id="ARBA00004141"/>
    </source>
</evidence>
<comment type="subcellular location">
    <subcellularLocation>
        <location evidence="1">Membrane</location>
        <topology evidence="1">Multi-pass membrane protein</topology>
    </subcellularLocation>
</comment>
<organism evidence="6 7">
    <name type="scientific">Aspergillus homomorphus (strain CBS 101889)</name>
    <dbReference type="NCBI Taxonomy" id="1450537"/>
    <lineage>
        <taxon>Eukaryota</taxon>
        <taxon>Fungi</taxon>
        <taxon>Dikarya</taxon>
        <taxon>Ascomycota</taxon>
        <taxon>Pezizomycotina</taxon>
        <taxon>Eurotiomycetes</taxon>
        <taxon>Eurotiomycetidae</taxon>
        <taxon>Eurotiales</taxon>
        <taxon>Aspergillaceae</taxon>
        <taxon>Aspergillus</taxon>
        <taxon>Aspergillus subgen. Circumdati</taxon>
    </lineage>
</organism>
<feature type="transmembrane region" description="Helical" evidence="5">
    <location>
        <begin position="109"/>
        <end position="131"/>
    </location>
</feature>
<feature type="transmembrane region" description="Helical" evidence="5">
    <location>
        <begin position="263"/>
        <end position="280"/>
    </location>
</feature>
<dbReference type="EMBL" id="KZ824296">
    <property type="protein sequence ID" value="RAL10310.1"/>
    <property type="molecule type" value="Genomic_DNA"/>
</dbReference>
<dbReference type="PANTHER" id="PTHR23507">
    <property type="entry name" value="ZGC:174356"/>
    <property type="match status" value="1"/>
</dbReference>
<evidence type="ECO:0000313" key="7">
    <source>
        <dbReference type="Proteomes" id="UP000248961"/>
    </source>
</evidence>
<sequence length="348" mass="37804">MQSKTVQEDLAFLKGTERLLGAPPTILVIPWSIFAERYGRCLSLRLALIGVFCEEAWGCLICWFSTTFPIRLILLAPLFGVIGGGPAVIITMIHLLAAGATTEEQRTETFFVIRAMAIAAAMLALLGSSALMIRHVWVPWFLGLFCLLLAMLATPSEPQPVRTQIIPDENTILGPEQHRVDGMGTLNPGNGSVAKKQGSPRSRLTVVARQLHQGARIVYGNYSLVILLGMSFLGQLGEDSLPMILLLYISKRYKWELAEQANFLWALGEGVRFVCLIVLLPQISRMLLARSGSTAYKADYAIALLSAVMLSLGTLLLGLGVSIPVSVIGMSAFPLPLSRQSLTIALSL</sequence>
<keyword evidence="3 5" id="KW-1133">Transmembrane helix</keyword>
<dbReference type="AlphaFoldDB" id="A0A395HRC6"/>
<protein>
    <recommendedName>
        <fullName evidence="8">MFS general substrate transporter</fullName>
    </recommendedName>
</protein>
<dbReference type="VEuPathDB" id="FungiDB:BO97DRAFT_456473"/>
<reference evidence="6 7" key="1">
    <citation type="submission" date="2018-02" db="EMBL/GenBank/DDBJ databases">
        <title>The genomes of Aspergillus section Nigri reveals drivers in fungal speciation.</title>
        <authorList>
            <consortium name="DOE Joint Genome Institute"/>
            <person name="Vesth T.C."/>
            <person name="Nybo J."/>
            <person name="Theobald S."/>
            <person name="Brandl J."/>
            <person name="Frisvad J.C."/>
            <person name="Nielsen K.F."/>
            <person name="Lyhne E.K."/>
            <person name="Kogle M.E."/>
            <person name="Kuo A."/>
            <person name="Riley R."/>
            <person name="Clum A."/>
            <person name="Nolan M."/>
            <person name="Lipzen A."/>
            <person name="Salamov A."/>
            <person name="Henrissat B."/>
            <person name="Wiebenga A."/>
            <person name="De vries R.P."/>
            <person name="Grigoriev I.V."/>
            <person name="Mortensen U.H."/>
            <person name="Andersen M.R."/>
            <person name="Baker S.E."/>
        </authorList>
    </citation>
    <scope>NUCLEOTIDE SEQUENCE [LARGE SCALE GENOMIC DNA]</scope>
    <source>
        <strain evidence="6 7">CBS 101889</strain>
    </source>
</reference>
<keyword evidence="4 5" id="KW-0472">Membrane</keyword>
<evidence type="ECO:0000256" key="2">
    <source>
        <dbReference type="ARBA" id="ARBA00022692"/>
    </source>
</evidence>
<evidence type="ECO:0000313" key="6">
    <source>
        <dbReference type="EMBL" id="RAL10310.1"/>
    </source>
</evidence>
<dbReference type="OrthoDB" id="194139at2759"/>
<accession>A0A395HRC6</accession>